<dbReference type="SUPFAM" id="SSF51445">
    <property type="entry name" value="(Trans)glycosidases"/>
    <property type="match status" value="1"/>
</dbReference>
<keyword evidence="4" id="KW-1133">Transmembrane helix</keyword>
<comment type="caution">
    <text evidence="8">The sequence shown here is derived from an EMBL/GenBank/DDBJ whole genome shotgun (WGS) entry which is preliminary data.</text>
</comment>
<dbReference type="InterPro" id="IPR017853">
    <property type="entry name" value="GH"/>
</dbReference>
<keyword evidence="3" id="KW-0326">Glycosidase</keyword>
<comment type="similarity">
    <text evidence="1">Belongs to the glycosyl hydrolase 53 family.</text>
</comment>
<evidence type="ECO:0000256" key="4">
    <source>
        <dbReference type="SAM" id="Phobius"/>
    </source>
</evidence>
<evidence type="ECO:0000313" key="7">
    <source>
        <dbReference type="EMBL" id="HGQ36807.1"/>
    </source>
</evidence>
<feature type="domain" description="Glucodextranase-like C-terminal" evidence="6">
    <location>
        <begin position="477"/>
        <end position="733"/>
    </location>
</feature>
<dbReference type="EMBL" id="DTCK01000048">
    <property type="protein sequence ID" value="HGQ36807.1"/>
    <property type="molecule type" value="Genomic_DNA"/>
</dbReference>
<dbReference type="Pfam" id="PF07532">
    <property type="entry name" value="Big_4"/>
    <property type="match status" value="1"/>
</dbReference>
<sequence length="801" mass="90497">MVRSLLLITLLILSMGVPMINNEKAFAVNSYLVVNPIPGLPKDFIRGVDASEAPWILELGGKYYDENGAEKDLLDILVENGVNWVRLRLWNDPYDDKGNPLGGGNCDLRRITDFAAKAKSKGLKILLNFHYSDWWADPSKQNKPKAWTNLPFTQLVEVVYSWTKEVLLFMKDRNALPDMVQVGNEINNGFLWPEGRIENWDQFTTLLKSAIRAVREVDSKIKIVVHLAGVKADFYEIFVNRLLRSDVDFDVIAISFYPYWHGTMAQFRELVKTLAEKFNKGIIVAETAYAWTLDDADGHPNLFGSKDQELQGGYKASVQGQTTFIRDLMEVLFVEGRGNGLGIFYWGATWISYPGAGWKTNEGNPWENQALFDFKGRALPSLKVFKLVYEAQPIEIKPLELYDPRPIVATTYAGAKPWLPSTVLVVFTDHSIKPMPVDWGAIPVYSKPGNYTHKGVVVNTSIEVLAQINVLEMLYIEIRDPEEDDRGIGTYGYPTAGVYKPGVFDIVKTTFEVLGEDLRIRVYFRDLGGNPWNGPNGFSLQYIHIYVRTTNPVTTNRIFRKDTFGLNIEFREDYQWQYALLISPGWGEKPLVEGELSALYYSNGVVFVEDKDFKVTANLDENYVEVIVPRQLMPDWENIRYWRVIVFVTSWAGENPDRIRSFAPGGGEWICDTTKYAESAEIPKIAAAVLVGVLPKFYDMAVYSDEFPEGILVDQQYSWSKRFDPSAGSLAVIPPPKVPTVTITQTITKAMTLTYISYITETKFTPTSVYVKELDVATTVLVAVVSIAVGIIAGYLISRKK</sequence>
<dbReference type="InterPro" id="IPR019248">
    <property type="entry name" value="Glucodextran_C"/>
</dbReference>
<dbReference type="CDD" id="cd09626">
    <property type="entry name" value="DOMON_glucodextranase_like"/>
    <property type="match status" value="1"/>
</dbReference>
<dbReference type="PANTHER" id="PTHR34983:SF2">
    <property type="entry name" value="ENDO-BETA-1,4-GALACTANASE"/>
    <property type="match status" value="1"/>
</dbReference>
<feature type="transmembrane region" description="Helical" evidence="4">
    <location>
        <begin position="776"/>
        <end position="797"/>
    </location>
</feature>
<dbReference type="PANTHER" id="PTHR34983">
    <property type="entry name" value="ARABINOGALACTAN ENDO-BETA-1,4-GALACTANASE A"/>
    <property type="match status" value="1"/>
</dbReference>
<evidence type="ECO:0000259" key="6">
    <source>
        <dbReference type="Pfam" id="PF09985"/>
    </source>
</evidence>
<dbReference type="AlphaFoldDB" id="A0A7C4JK52"/>
<dbReference type="EMBL" id="DTBD01000036">
    <property type="protein sequence ID" value="HGQ64475.1"/>
    <property type="molecule type" value="Genomic_DNA"/>
</dbReference>
<organism evidence="8">
    <name type="scientific">Ignisphaera aggregans</name>
    <dbReference type="NCBI Taxonomy" id="334771"/>
    <lineage>
        <taxon>Archaea</taxon>
        <taxon>Thermoproteota</taxon>
        <taxon>Thermoprotei</taxon>
        <taxon>Desulfurococcales</taxon>
        <taxon>Desulfurococcaceae</taxon>
        <taxon>Ignisphaera</taxon>
    </lineage>
</organism>
<evidence type="ECO:0000259" key="5">
    <source>
        <dbReference type="Pfam" id="PF07532"/>
    </source>
</evidence>
<dbReference type="Gene3D" id="2.60.40.1190">
    <property type="match status" value="1"/>
</dbReference>
<keyword evidence="4" id="KW-0472">Membrane</keyword>
<keyword evidence="4" id="KW-0812">Transmembrane</keyword>
<gene>
    <name evidence="8" type="ORF">ENU08_04445</name>
    <name evidence="7" type="ORF">ENU41_09075</name>
</gene>
<protein>
    <submittedName>
        <fullName evidence="8">Arabinogalactan endo-1,4-beta-galactosidase</fullName>
    </submittedName>
</protein>
<evidence type="ECO:0000256" key="2">
    <source>
        <dbReference type="ARBA" id="ARBA00022801"/>
    </source>
</evidence>
<reference evidence="8" key="1">
    <citation type="journal article" date="2020" name="mSystems">
        <title>Genome- and Community-Level Interaction Insights into Carbon Utilization and Element Cycling Functions of Hydrothermarchaeota in Hydrothermal Sediment.</title>
        <authorList>
            <person name="Zhou Z."/>
            <person name="Liu Y."/>
            <person name="Xu W."/>
            <person name="Pan J."/>
            <person name="Luo Z.H."/>
            <person name="Li M."/>
        </authorList>
    </citation>
    <scope>NUCLEOTIDE SEQUENCE [LARGE SCALE GENOMIC DNA]</scope>
    <source>
        <strain evidence="8">SpSt-637</strain>
        <strain evidence="7">SpSt-667</strain>
    </source>
</reference>
<dbReference type="Pfam" id="PF09985">
    <property type="entry name" value="Glucodextran_C"/>
    <property type="match status" value="1"/>
</dbReference>
<dbReference type="GO" id="GO:0045490">
    <property type="term" value="P:pectin catabolic process"/>
    <property type="evidence" value="ECO:0007669"/>
    <property type="project" value="TreeGrafter"/>
</dbReference>
<dbReference type="InterPro" id="IPR011081">
    <property type="entry name" value="Big_4"/>
</dbReference>
<evidence type="ECO:0000256" key="3">
    <source>
        <dbReference type="ARBA" id="ARBA00023295"/>
    </source>
</evidence>
<evidence type="ECO:0000256" key="1">
    <source>
        <dbReference type="ARBA" id="ARBA00010687"/>
    </source>
</evidence>
<dbReference type="Gene3D" id="3.20.20.80">
    <property type="entry name" value="Glycosidases"/>
    <property type="match status" value="1"/>
</dbReference>
<keyword evidence="2" id="KW-0378">Hydrolase</keyword>
<dbReference type="Pfam" id="PF07745">
    <property type="entry name" value="Glyco_hydro_53"/>
    <property type="match status" value="1"/>
</dbReference>
<evidence type="ECO:0000313" key="8">
    <source>
        <dbReference type="EMBL" id="HGQ64475.1"/>
    </source>
</evidence>
<name>A0A7C4JK52_9CREN</name>
<dbReference type="InterPro" id="IPR011683">
    <property type="entry name" value="Glyco_hydro_53"/>
</dbReference>
<dbReference type="GO" id="GO:0015926">
    <property type="term" value="F:glucosidase activity"/>
    <property type="evidence" value="ECO:0007669"/>
    <property type="project" value="InterPro"/>
</dbReference>
<proteinExistence type="inferred from homology"/>
<dbReference type="SUPFAM" id="SSF49344">
    <property type="entry name" value="CBD9-like"/>
    <property type="match status" value="1"/>
</dbReference>
<feature type="domain" description="Bacterial Ig-like" evidence="5">
    <location>
        <begin position="406"/>
        <end position="457"/>
    </location>
</feature>
<accession>A0A7C4JK52</accession>